<accession>A0A8H6N3B6</accession>
<dbReference type="Proteomes" id="UP000652219">
    <property type="component" value="Unassembled WGS sequence"/>
</dbReference>
<feature type="signal peptide" evidence="1">
    <location>
        <begin position="1"/>
        <end position="20"/>
    </location>
</feature>
<protein>
    <recommendedName>
        <fullName evidence="4">Secreted protein</fullName>
    </recommendedName>
</protein>
<keyword evidence="1" id="KW-0732">Signal</keyword>
<name>A0A8H6N3B6_9PEZI</name>
<sequence>MTGAPRAVVLLRVLCSAGTASKLGVEAECAREREEPILHLSHGLNGVASQAPPEPRWFPSVLRWALEQRNSRTWTRDRDGCAFGAAQRGSNSLSGRAGGRSMFPNFSLHTY</sequence>
<evidence type="ECO:0000313" key="2">
    <source>
        <dbReference type="EMBL" id="KAF6817981.1"/>
    </source>
</evidence>
<keyword evidence="3" id="KW-1185">Reference proteome</keyword>
<organism evidence="2 3">
    <name type="scientific">Colletotrichum sojae</name>
    <dbReference type="NCBI Taxonomy" id="2175907"/>
    <lineage>
        <taxon>Eukaryota</taxon>
        <taxon>Fungi</taxon>
        <taxon>Dikarya</taxon>
        <taxon>Ascomycota</taxon>
        <taxon>Pezizomycotina</taxon>
        <taxon>Sordariomycetes</taxon>
        <taxon>Hypocreomycetidae</taxon>
        <taxon>Glomerellales</taxon>
        <taxon>Glomerellaceae</taxon>
        <taxon>Colletotrichum</taxon>
        <taxon>Colletotrichum orchidearum species complex</taxon>
    </lineage>
</organism>
<evidence type="ECO:0000313" key="3">
    <source>
        <dbReference type="Proteomes" id="UP000652219"/>
    </source>
</evidence>
<reference evidence="2 3" key="1">
    <citation type="journal article" date="2020" name="Phytopathology">
        <title>Genome Sequence Resources of Colletotrichum truncatum, C. plurivorum, C. musicola, and C. sojae: Four Species Pathogenic to Soybean (Glycine max).</title>
        <authorList>
            <person name="Rogerio F."/>
            <person name="Boufleur T.R."/>
            <person name="Ciampi-Guillardi M."/>
            <person name="Sukno S.A."/>
            <person name="Thon M.R."/>
            <person name="Massola Junior N.S."/>
            <person name="Baroncelli R."/>
        </authorList>
    </citation>
    <scope>NUCLEOTIDE SEQUENCE [LARGE SCALE GENOMIC DNA]</scope>
    <source>
        <strain evidence="2 3">LFN0009</strain>
    </source>
</reference>
<proteinExistence type="predicted"/>
<evidence type="ECO:0000256" key="1">
    <source>
        <dbReference type="SAM" id="SignalP"/>
    </source>
</evidence>
<dbReference type="EMBL" id="WIGN01000018">
    <property type="protein sequence ID" value="KAF6817981.1"/>
    <property type="molecule type" value="Genomic_DNA"/>
</dbReference>
<comment type="caution">
    <text evidence="2">The sequence shown here is derived from an EMBL/GenBank/DDBJ whole genome shotgun (WGS) entry which is preliminary data.</text>
</comment>
<dbReference type="AlphaFoldDB" id="A0A8H6N3B6"/>
<gene>
    <name evidence="2" type="ORF">CSOJ01_02118</name>
</gene>
<feature type="chain" id="PRO_5034801813" description="Secreted protein" evidence="1">
    <location>
        <begin position="21"/>
        <end position="111"/>
    </location>
</feature>
<evidence type="ECO:0008006" key="4">
    <source>
        <dbReference type="Google" id="ProtNLM"/>
    </source>
</evidence>